<protein>
    <recommendedName>
        <fullName evidence="1">DUF4185 domain-containing protein</fullName>
    </recommendedName>
</protein>
<dbReference type="Pfam" id="PF13810">
    <property type="entry name" value="DUF4185"/>
    <property type="match status" value="1"/>
</dbReference>
<dbReference type="InterPro" id="IPR025442">
    <property type="entry name" value="DUF4185"/>
</dbReference>
<organism evidence="2 3">
    <name type="scientific">Actinokineospora terrae</name>
    <dbReference type="NCBI Taxonomy" id="155974"/>
    <lineage>
        <taxon>Bacteria</taxon>
        <taxon>Bacillati</taxon>
        <taxon>Actinomycetota</taxon>
        <taxon>Actinomycetes</taxon>
        <taxon>Pseudonocardiales</taxon>
        <taxon>Pseudonocardiaceae</taxon>
        <taxon>Actinokineospora</taxon>
    </lineage>
</organism>
<reference evidence="3" key="1">
    <citation type="submission" date="2016-10" db="EMBL/GenBank/DDBJ databases">
        <authorList>
            <person name="Varghese N."/>
            <person name="Submissions S."/>
        </authorList>
    </citation>
    <scope>NUCLEOTIDE SEQUENCE [LARGE SCALE GENOMIC DNA]</scope>
    <source>
        <strain evidence="3">DSM 44260</strain>
    </source>
</reference>
<feature type="domain" description="DUF4185" evidence="1">
    <location>
        <begin position="18"/>
        <end position="326"/>
    </location>
</feature>
<name>A0A1H9UMA5_9PSEU</name>
<proteinExistence type="predicted"/>
<evidence type="ECO:0000313" key="3">
    <source>
        <dbReference type="Proteomes" id="UP000199051"/>
    </source>
</evidence>
<keyword evidence="3" id="KW-1185">Reference proteome</keyword>
<sequence>MTPPIGTTLIAKITGHDSANDTARRFGVHATDLGLLWADAAGRTFVLFGDTYGEGWCGDGAGPSEGSDWRCNFLAVSTDRDLDNGLRFDAVITGPGGHARQVLDRDPRIDEETVIPCSGVAIGDTHYLHYMSVRAWGSRGRWTTNYSGIAVSTDGGETWDKPMSARWINRAERDHPFQMGAFALGENYLYLLGTPNGRWGNASLARVAKDEVLDTRAYDYWNGAGWYPRDEFRAVPVMQGNVAELSVIYSVHFGRWLAIHLDEALGALVLRSAETLTGPWSEGRVIVTSQDYPGLYGGFIHPASAHGPVIYFTMSLWQSYNVYLMRTDLSALTAEGPDAPVEA</sequence>
<evidence type="ECO:0000259" key="1">
    <source>
        <dbReference type="Pfam" id="PF13810"/>
    </source>
</evidence>
<dbReference type="STRING" id="155974.SAMN04487818_107342"/>
<dbReference type="Proteomes" id="UP000199051">
    <property type="component" value="Unassembled WGS sequence"/>
</dbReference>
<dbReference type="AlphaFoldDB" id="A0A1H9UMA5"/>
<dbReference type="EMBL" id="FOGI01000007">
    <property type="protein sequence ID" value="SES10438.1"/>
    <property type="molecule type" value="Genomic_DNA"/>
</dbReference>
<accession>A0A1H9UMA5</accession>
<dbReference type="RefSeq" id="WP_092779734.1">
    <property type="nucleotide sequence ID" value="NZ_FOGI01000007.1"/>
</dbReference>
<gene>
    <name evidence="2" type="ORF">SAMN04487818_107342</name>
</gene>
<evidence type="ECO:0000313" key="2">
    <source>
        <dbReference type="EMBL" id="SES10438.1"/>
    </source>
</evidence>